<keyword evidence="5 7" id="KW-0472">Membrane</keyword>
<evidence type="ECO:0000256" key="5">
    <source>
        <dbReference type="ARBA" id="ARBA00023136"/>
    </source>
</evidence>
<feature type="transmembrane region" description="Helical" evidence="7">
    <location>
        <begin position="85"/>
        <end position="103"/>
    </location>
</feature>
<keyword evidence="3 7" id="KW-0812">Transmembrane</keyword>
<dbReference type="Pfam" id="PF02653">
    <property type="entry name" value="BPD_transp_2"/>
    <property type="match status" value="1"/>
</dbReference>
<evidence type="ECO:0000256" key="2">
    <source>
        <dbReference type="ARBA" id="ARBA00022475"/>
    </source>
</evidence>
<evidence type="ECO:0000256" key="1">
    <source>
        <dbReference type="ARBA" id="ARBA00004651"/>
    </source>
</evidence>
<feature type="compositionally biased region" description="Basic residues" evidence="6">
    <location>
        <begin position="306"/>
        <end position="336"/>
    </location>
</feature>
<sequence>MLRKTLSSRIAVLLLLAAIIAVVPVLAPSSFYLRVAALVWIFSLAALGLTILTGYAGQVSLGHAGFIGIGAYAVAVGPAKLGLDPLLSLLLGAVLCGLVAYAVGKPILRLKGYYLAIATLGFGLIVALVLTSESAVTGGPDGMQVPRMVLFGWRVSGVSTWYWITGGALMIGAVLALNILASPSGRALRALHDSEVAAAGVGVDVAKKKLAAFVVSGVYAGVAGSLLAMMNGFITPEAAGFMHSIELVAMVIIGGASVGRSVNQSPGSRHRPRPQARPRSPRGSARFAPRQARAAPGRARPARPAARLRRCGRRPGRRRRPRRTRPTLSRSWRRGLRTGTSWWRRAGTRRPPRRRSPRPARWRLRAPRRRCDAPGRASARPDRPGPNRPGSGSASAAARRRPA</sequence>
<evidence type="ECO:0000313" key="9">
    <source>
        <dbReference type="Proteomes" id="UP000249130"/>
    </source>
</evidence>
<evidence type="ECO:0000313" key="8">
    <source>
        <dbReference type="EMBL" id="RAI40138.1"/>
    </source>
</evidence>
<evidence type="ECO:0000256" key="7">
    <source>
        <dbReference type="SAM" id="Phobius"/>
    </source>
</evidence>
<proteinExistence type="predicted"/>
<feature type="transmembrane region" description="Helical" evidence="7">
    <location>
        <begin position="210"/>
        <end position="234"/>
    </location>
</feature>
<comment type="caution">
    <text evidence="8">The sequence shown here is derived from an EMBL/GenBank/DDBJ whole genome shotgun (WGS) entry which is preliminary data.</text>
</comment>
<dbReference type="AlphaFoldDB" id="A0A327KXM6"/>
<organism evidence="8 9">
    <name type="scientific">Rhodoplanes roseus</name>
    <dbReference type="NCBI Taxonomy" id="29409"/>
    <lineage>
        <taxon>Bacteria</taxon>
        <taxon>Pseudomonadati</taxon>
        <taxon>Pseudomonadota</taxon>
        <taxon>Alphaproteobacteria</taxon>
        <taxon>Hyphomicrobiales</taxon>
        <taxon>Nitrobacteraceae</taxon>
        <taxon>Rhodoplanes</taxon>
    </lineage>
</organism>
<evidence type="ECO:0008006" key="10">
    <source>
        <dbReference type="Google" id="ProtNLM"/>
    </source>
</evidence>
<dbReference type="InterPro" id="IPR001851">
    <property type="entry name" value="ABC_transp_permease"/>
</dbReference>
<feature type="region of interest" description="Disordered" evidence="6">
    <location>
        <begin position="260"/>
        <end position="403"/>
    </location>
</feature>
<feature type="compositionally biased region" description="Low complexity" evidence="6">
    <location>
        <begin position="281"/>
        <end position="305"/>
    </location>
</feature>
<dbReference type="PANTHER" id="PTHR30482:SF18">
    <property type="entry name" value="BRANCHED AMINO ACID TRANSPORT SYSTEM PERMEASE"/>
    <property type="match status" value="1"/>
</dbReference>
<dbReference type="EMBL" id="NPEX01000248">
    <property type="protein sequence ID" value="RAI40138.1"/>
    <property type="molecule type" value="Genomic_DNA"/>
</dbReference>
<dbReference type="OrthoDB" id="5448271at2"/>
<dbReference type="CDD" id="cd06581">
    <property type="entry name" value="TM_PBP1_LivM_like"/>
    <property type="match status" value="1"/>
</dbReference>
<dbReference type="GO" id="GO:0005886">
    <property type="term" value="C:plasma membrane"/>
    <property type="evidence" value="ECO:0007669"/>
    <property type="project" value="UniProtKB-SubCell"/>
</dbReference>
<protein>
    <recommendedName>
        <fullName evidence="10">Branched-chain amino acid ABC transporter permease</fullName>
    </recommendedName>
</protein>
<feature type="transmembrane region" description="Helical" evidence="7">
    <location>
        <begin position="160"/>
        <end position="181"/>
    </location>
</feature>
<evidence type="ECO:0000256" key="4">
    <source>
        <dbReference type="ARBA" id="ARBA00022989"/>
    </source>
</evidence>
<feature type="compositionally biased region" description="Low complexity" evidence="6">
    <location>
        <begin position="388"/>
        <end position="397"/>
    </location>
</feature>
<feature type="transmembrane region" description="Helical" evidence="7">
    <location>
        <begin position="112"/>
        <end position="130"/>
    </location>
</feature>
<keyword evidence="9" id="KW-1185">Reference proteome</keyword>
<feature type="transmembrane region" description="Helical" evidence="7">
    <location>
        <begin position="31"/>
        <end position="52"/>
    </location>
</feature>
<feature type="transmembrane region" description="Helical" evidence="7">
    <location>
        <begin position="240"/>
        <end position="259"/>
    </location>
</feature>
<dbReference type="InterPro" id="IPR043428">
    <property type="entry name" value="LivM-like"/>
</dbReference>
<evidence type="ECO:0000256" key="3">
    <source>
        <dbReference type="ARBA" id="ARBA00022692"/>
    </source>
</evidence>
<feature type="compositionally biased region" description="Basic and acidic residues" evidence="6">
    <location>
        <begin position="369"/>
        <end position="385"/>
    </location>
</feature>
<comment type="subcellular location">
    <subcellularLocation>
        <location evidence="1">Cell membrane</location>
        <topology evidence="1">Multi-pass membrane protein</topology>
    </subcellularLocation>
</comment>
<keyword evidence="4 7" id="KW-1133">Transmembrane helix</keyword>
<gene>
    <name evidence="8" type="ORF">CH341_24435</name>
</gene>
<feature type="compositionally biased region" description="Basic residues" evidence="6">
    <location>
        <begin position="268"/>
        <end position="280"/>
    </location>
</feature>
<evidence type="ECO:0000256" key="6">
    <source>
        <dbReference type="SAM" id="MobiDB-lite"/>
    </source>
</evidence>
<reference evidence="8 9" key="1">
    <citation type="submission" date="2017-07" db="EMBL/GenBank/DDBJ databases">
        <title>Draft Genome Sequences of Select Purple Nonsulfur Bacteria.</title>
        <authorList>
            <person name="Lasarre B."/>
            <person name="Mckinlay J.B."/>
        </authorList>
    </citation>
    <scope>NUCLEOTIDE SEQUENCE [LARGE SCALE GENOMIC DNA]</scope>
    <source>
        <strain evidence="8 9">DSM 5909</strain>
    </source>
</reference>
<dbReference type="PANTHER" id="PTHR30482">
    <property type="entry name" value="HIGH-AFFINITY BRANCHED-CHAIN AMINO ACID TRANSPORT SYSTEM PERMEASE"/>
    <property type="match status" value="1"/>
</dbReference>
<accession>A0A327KXM6</accession>
<name>A0A327KXM6_9BRAD</name>
<dbReference type="Proteomes" id="UP000249130">
    <property type="component" value="Unassembled WGS sequence"/>
</dbReference>
<feature type="compositionally biased region" description="Basic residues" evidence="6">
    <location>
        <begin position="346"/>
        <end position="368"/>
    </location>
</feature>
<dbReference type="GO" id="GO:0015658">
    <property type="term" value="F:branched-chain amino acid transmembrane transporter activity"/>
    <property type="evidence" value="ECO:0007669"/>
    <property type="project" value="InterPro"/>
</dbReference>
<keyword evidence="2" id="KW-1003">Cell membrane</keyword>